<dbReference type="PANTHER" id="PTHR47237:SF2">
    <property type="entry name" value="BLL4206 PROTEIN"/>
    <property type="match status" value="1"/>
</dbReference>
<dbReference type="Proteomes" id="UP000736373">
    <property type="component" value="Unassembled WGS sequence"/>
</dbReference>
<dbReference type="InterPro" id="IPR000182">
    <property type="entry name" value="GNAT_dom"/>
</dbReference>
<comment type="caution">
    <text evidence="2">The sequence shown here is derived from an EMBL/GenBank/DDBJ whole genome shotgun (WGS) entry which is preliminary data.</text>
</comment>
<evidence type="ECO:0000259" key="1">
    <source>
        <dbReference type="PROSITE" id="PS51186"/>
    </source>
</evidence>
<proteinExistence type="predicted"/>
<evidence type="ECO:0000313" key="2">
    <source>
        <dbReference type="EMBL" id="MBC8746569.1"/>
    </source>
</evidence>
<feature type="domain" description="N-acetyltransferase" evidence="1">
    <location>
        <begin position="10"/>
        <end position="155"/>
    </location>
</feature>
<evidence type="ECO:0000313" key="3">
    <source>
        <dbReference type="Proteomes" id="UP000736373"/>
    </source>
</evidence>
<dbReference type="Pfam" id="PF00583">
    <property type="entry name" value="Acetyltransf_1"/>
    <property type="match status" value="1"/>
</dbReference>
<sequence length="294" mass="31587">MSEPTMKKPPRYRRLTSADIAAAHGLSVAVRWPHRAEDWRFMCDAGTGFVAEDNGVVIGTALCWKFGADRGTLGLVIVSPDEQGRGIGRKLMELVLEELGNRVTFLHATVAGKPLYEKLGFVACGGLTQHQGTLGSVAAVAPPPGEHLRAATPADTPRLIELASRASGLDRSATIPSLLEFAQGVVLERAGEVLGFSLFRPFGRGYSIGPVVAQRSSDDLRARALISYWLARHAGDFVRIDVPGDAGIHDWLTSVGMTRVDSVEKMVRNACADAREAAPDATWRAYGIINQAMA</sequence>
<reference evidence="2 3" key="1">
    <citation type="submission" date="2019-09" db="EMBL/GenBank/DDBJ databases">
        <title>Paraburkholderia podalyriae sp. nov., A South African Podalyria-associated rhizobium.</title>
        <authorList>
            <person name="Mavima L."/>
            <person name="Beukes C.W."/>
            <person name="Palmer M."/>
            <person name="De Meyer S.E."/>
            <person name="James E.K."/>
            <person name="Maluk M."/>
            <person name="Avontuur J.R."/>
            <person name="Chan W.Y."/>
            <person name="Venter S.N."/>
            <person name="Steenkamp E.T."/>
        </authorList>
    </citation>
    <scope>NUCLEOTIDE SEQUENCE [LARGE SCALE GENOMIC DNA]</scope>
    <source>
        <strain evidence="2 3">WC7.3b</strain>
    </source>
</reference>
<name>A0ABR7PJM1_9BURK</name>
<dbReference type="EMBL" id="VZQQ01000005">
    <property type="protein sequence ID" value="MBC8746569.1"/>
    <property type="molecule type" value="Genomic_DNA"/>
</dbReference>
<dbReference type="PROSITE" id="PS51186">
    <property type="entry name" value="GNAT"/>
    <property type="match status" value="1"/>
</dbReference>
<dbReference type="Gene3D" id="3.40.630.90">
    <property type="match status" value="1"/>
</dbReference>
<gene>
    <name evidence="2" type="ORF">F6X42_08075</name>
</gene>
<keyword evidence="3" id="KW-1185">Reference proteome</keyword>
<dbReference type="InterPro" id="IPR016181">
    <property type="entry name" value="Acyl_CoA_acyltransferase"/>
</dbReference>
<protein>
    <submittedName>
        <fullName evidence="2">GNAT family N-acetyltransferase</fullName>
    </submittedName>
</protein>
<dbReference type="InterPro" id="IPR041496">
    <property type="entry name" value="YitH/HolE_GNAT"/>
</dbReference>
<accession>A0ABR7PJM1</accession>
<dbReference type="Pfam" id="PF18014">
    <property type="entry name" value="Acetyltransf_18"/>
    <property type="match status" value="1"/>
</dbReference>
<dbReference type="CDD" id="cd04301">
    <property type="entry name" value="NAT_SF"/>
    <property type="match status" value="1"/>
</dbReference>
<dbReference type="InterPro" id="IPR052729">
    <property type="entry name" value="Acyl/Acetyltrans_Enzymes"/>
</dbReference>
<dbReference type="SUPFAM" id="SSF55729">
    <property type="entry name" value="Acyl-CoA N-acyltransferases (Nat)"/>
    <property type="match status" value="1"/>
</dbReference>
<dbReference type="PANTHER" id="PTHR47237">
    <property type="entry name" value="SLL0310 PROTEIN"/>
    <property type="match status" value="1"/>
</dbReference>
<organism evidence="2 3">
    <name type="scientific">Paraburkholderia podalyriae</name>
    <dbReference type="NCBI Taxonomy" id="1938811"/>
    <lineage>
        <taxon>Bacteria</taxon>
        <taxon>Pseudomonadati</taxon>
        <taxon>Pseudomonadota</taxon>
        <taxon>Betaproteobacteria</taxon>
        <taxon>Burkholderiales</taxon>
        <taxon>Burkholderiaceae</taxon>
        <taxon>Paraburkholderia</taxon>
    </lineage>
</organism>
<dbReference type="Gene3D" id="3.40.630.30">
    <property type="match status" value="1"/>
</dbReference>